<accession>A0A4R7HZ35</accession>
<dbReference type="OrthoDB" id="9774675at2"/>
<dbReference type="PANTHER" id="PTHR10668">
    <property type="entry name" value="PHYTOENE DEHYDROGENASE"/>
    <property type="match status" value="1"/>
</dbReference>
<evidence type="ECO:0000259" key="4">
    <source>
        <dbReference type="Pfam" id="PF01593"/>
    </source>
</evidence>
<dbReference type="EMBL" id="SOAU01000001">
    <property type="protein sequence ID" value="TDT16497.1"/>
    <property type="molecule type" value="Genomic_DNA"/>
</dbReference>
<dbReference type="Gene3D" id="3.50.50.60">
    <property type="entry name" value="FAD/NAD(P)-binding domain"/>
    <property type="match status" value="2"/>
</dbReference>
<dbReference type="PANTHER" id="PTHR10668:SF103">
    <property type="entry name" value="PYRIDINE NUCLEOTIDE-DISULFIDE OXIDOREDUCTASE DOMAIN-CONTAINING PROTEIN 2"/>
    <property type="match status" value="1"/>
</dbReference>
<comment type="caution">
    <text evidence="5">The sequence shown here is derived from an EMBL/GenBank/DDBJ whole genome shotgun (WGS) entry which is preliminary data.</text>
</comment>
<evidence type="ECO:0000313" key="5">
    <source>
        <dbReference type="EMBL" id="TDT16497.1"/>
    </source>
</evidence>
<protein>
    <recommendedName>
        <fullName evidence="3">Pyridine nucleotide-disulfide oxidoreductase domain-containing protein 2</fullName>
    </recommendedName>
</protein>
<dbReference type="GO" id="GO:0016491">
    <property type="term" value="F:oxidoreductase activity"/>
    <property type="evidence" value="ECO:0007669"/>
    <property type="project" value="InterPro"/>
</dbReference>
<evidence type="ECO:0000313" key="6">
    <source>
        <dbReference type="Proteomes" id="UP000294558"/>
    </source>
</evidence>
<comment type="subunit">
    <text evidence="2">Interacts with COX5B; this interaction may contribute to localize PYROXD2 to the inner face of the inner mitochondrial membrane.</text>
</comment>
<sequence>MTTTEAQRDADIIVVGAGHNGLICAAYLARAGRDVLLLDARPDVGGCASTVSDLGARFNICNCDHTMVRAMPIADELDLASFGLEYVAPEVTNVNRFYDGSDPWLLFHDVDAHLEALAQTHPHAVDGYRRYLADAVPVAELALDVARTKPSMRAMASTVLRRRAAGATRLLRWARASQADVLGQYFDDWHMIMPAVTGGPSVWGVPHTAPGTGTAAALYATRHVVKTGRPTGGSGALPDAVRRSFEAAGGQTRVGARVERLLVKDGRAFGVVLDDSTTLRAPTIVAAVDPQRVFVDWLDGVPPAARRAVELWRSQPVADGYESKVDGVVTGTPRWADTDGFVDAANGADLLAPTNFLNPSPDEVAEAHRLRERGEVHARPSMMVNLPSVLDESMRPTPDEHVLSVEVLFTPYDHPGGWPASGEPARWLDVLDGFMEPGTLQVDRWRAMTPDRYEAEFQMHRGHTPAYGEAPLVAFLGRRKELTRYRTPIDGLFLSGAGTFPGAGVFGASGRNAADAVLHP</sequence>
<dbReference type="InterPro" id="IPR036188">
    <property type="entry name" value="FAD/NAD-bd_sf"/>
</dbReference>
<dbReference type="RefSeq" id="WP_133868871.1">
    <property type="nucleotide sequence ID" value="NZ_SOAU01000001.1"/>
</dbReference>
<reference evidence="5 6" key="1">
    <citation type="submission" date="2019-03" db="EMBL/GenBank/DDBJ databases">
        <title>Sequencing the genomes of 1000 actinobacteria strains.</title>
        <authorList>
            <person name="Klenk H.-P."/>
        </authorList>
    </citation>
    <scope>NUCLEOTIDE SEQUENCE [LARGE SCALE GENOMIC DNA]</scope>
    <source>
        <strain evidence="5 6">DSM 18936</strain>
    </source>
</reference>
<dbReference type="SUPFAM" id="SSF51905">
    <property type="entry name" value="FAD/NAD(P)-binding domain"/>
    <property type="match status" value="1"/>
</dbReference>
<proteinExistence type="predicted"/>
<organism evidence="5 6">
    <name type="scientific">Ilumatobacter fluminis</name>
    <dbReference type="NCBI Taxonomy" id="467091"/>
    <lineage>
        <taxon>Bacteria</taxon>
        <taxon>Bacillati</taxon>
        <taxon>Actinomycetota</taxon>
        <taxon>Acidimicrobiia</taxon>
        <taxon>Acidimicrobiales</taxon>
        <taxon>Ilumatobacteraceae</taxon>
        <taxon>Ilumatobacter</taxon>
    </lineage>
</organism>
<dbReference type="Proteomes" id="UP000294558">
    <property type="component" value="Unassembled WGS sequence"/>
</dbReference>
<dbReference type="InterPro" id="IPR002937">
    <property type="entry name" value="Amino_oxidase"/>
</dbReference>
<feature type="domain" description="Amine oxidase" evidence="4">
    <location>
        <begin position="21"/>
        <end position="317"/>
    </location>
</feature>
<evidence type="ECO:0000256" key="1">
    <source>
        <dbReference type="ARBA" id="ARBA00037217"/>
    </source>
</evidence>
<evidence type="ECO:0000256" key="3">
    <source>
        <dbReference type="ARBA" id="ARBA00040298"/>
    </source>
</evidence>
<dbReference type="Pfam" id="PF01593">
    <property type="entry name" value="Amino_oxidase"/>
    <property type="match status" value="1"/>
</dbReference>
<keyword evidence="6" id="KW-1185">Reference proteome</keyword>
<dbReference type="AlphaFoldDB" id="A0A4R7HZ35"/>
<gene>
    <name evidence="5" type="ORF">BDK89_2088</name>
</gene>
<evidence type="ECO:0000256" key="2">
    <source>
        <dbReference type="ARBA" id="ARBA00038825"/>
    </source>
</evidence>
<name>A0A4R7HZ35_9ACTN</name>
<comment type="function">
    <text evidence="1">Probable oxidoreductase that may play a role as regulator of mitochondrial function.</text>
</comment>